<keyword evidence="2" id="KW-1185">Reference proteome</keyword>
<evidence type="ECO:0000313" key="2">
    <source>
        <dbReference type="Proteomes" id="UP001066276"/>
    </source>
</evidence>
<reference evidence="1" key="1">
    <citation type="journal article" date="2022" name="bioRxiv">
        <title>Sequencing and chromosome-scale assembly of the giantPleurodeles waltlgenome.</title>
        <authorList>
            <person name="Brown T."/>
            <person name="Elewa A."/>
            <person name="Iarovenko S."/>
            <person name="Subramanian E."/>
            <person name="Araus A.J."/>
            <person name="Petzold A."/>
            <person name="Susuki M."/>
            <person name="Suzuki K.-i.T."/>
            <person name="Hayashi T."/>
            <person name="Toyoda A."/>
            <person name="Oliveira C."/>
            <person name="Osipova E."/>
            <person name="Leigh N.D."/>
            <person name="Simon A."/>
            <person name="Yun M.H."/>
        </authorList>
    </citation>
    <scope>NUCLEOTIDE SEQUENCE</scope>
    <source>
        <strain evidence="1">20211129_DDA</strain>
        <tissue evidence="1">Liver</tissue>
    </source>
</reference>
<dbReference type="EMBL" id="JANPWB010000012">
    <property type="protein sequence ID" value="KAJ1115691.1"/>
    <property type="molecule type" value="Genomic_DNA"/>
</dbReference>
<evidence type="ECO:0000313" key="1">
    <source>
        <dbReference type="EMBL" id="KAJ1115691.1"/>
    </source>
</evidence>
<gene>
    <name evidence="1" type="ORF">NDU88_003913</name>
</gene>
<dbReference type="Proteomes" id="UP001066276">
    <property type="component" value="Chromosome 8"/>
</dbReference>
<accession>A0AAV7NJL2</accession>
<name>A0AAV7NJL2_PLEWA</name>
<organism evidence="1 2">
    <name type="scientific">Pleurodeles waltl</name>
    <name type="common">Iberian ribbed newt</name>
    <dbReference type="NCBI Taxonomy" id="8319"/>
    <lineage>
        <taxon>Eukaryota</taxon>
        <taxon>Metazoa</taxon>
        <taxon>Chordata</taxon>
        <taxon>Craniata</taxon>
        <taxon>Vertebrata</taxon>
        <taxon>Euteleostomi</taxon>
        <taxon>Amphibia</taxon>
        <taxon>Batrachia</taxon>
        <taxon>Caudata</taxon>
        <taxon>Salamandroidea</taxon>
        <taxon>Salamandridae</taxon>
        <taxon>Pleurodelinae</taxon>
        <taxon>Pleurodeles</taxon>
    </lineage>
</organism>
<proteinExistence type="predicted"/>
<comment type="caution">
    <text evidence="1">The sequence shown here is derived from an EMBL/GenBank/DDBJ whole genome shotgun (WGS) entry which is preliminary data.</text>
</comment>
<dbReference type="AlphaFoldDB" id="A0AAV7NJL2"/>
<protein>
    <submittedName>
        <fullName evidence="1">Uncharacterized protein</fullName>
    </submittedName>
</protein>
<sequence>MERFGCPGKFSSMAHQFRDGMLARVLDNGVSSYAFLVTNRVKPGYVLALTLFSIKFSAILSDSFCDDEKNRIKIRYRTDGRLFNLWRLQDKTKTEKDFV</sequence>